<keyword evidence="10" id="KW-0249">Electron transport</keyword>
<dbReference type="PANTHER" id="PTHR12613">
    <property type="entry name" value="ERO1-RELATED"/>
    <property type="match status" value="1"/>
</dbReference>
<dbReference type="InterPro" id="IPR037192">
    <property type="entry name" value="ERO1-like_sf"/>
</dbReference>
<keyword evidence="11" id="KW-0560">Oxidoreductase</keyword>
<feature type="chain" id="PRO_5035250995" description="Endoplasmic reticulum oxidoreductin 1" evidence="16">
    <location>
        <begin position="22"/>
        <end position="545"/>
    </location>
</feature>
<comment type="subunit">
    <text evidence="4">May function both as a monomer and a homodimer.</text>
</comment>
<keyword evidence="9" id="KW-0274">FAD</keyword>
<gene>
    <name evidence="17" type="ORF">KFE25_000780</name>
</gene>
<dbReference type="OrthoDB" id="269384at2759"/>
<keyword evidence="8" id="KW-0256">Endoplasmic reticulum</keyword>
<comment type="cofactor">
    <cofactor evidence="1">
        <name>FAD</name>
        <dbReference type="ChEBI" id="CHEBI:57692"/>
    </cofactor>
</comment>
<protein>
    <recommendedName>
        <fullName evidence="19">Endoplasmic reticulum oxidoreductin 1</fullName>
    </recommendedName>
</protein>
<evidence type="ECO:0000313" key="18">
    <source>
        <dbReference type="Proteomes" id="UP000751190"/>
    </source>
</evidence>
<dbReference type="OMA" id="CYKDRLH"/>
<evidence type="ECO:0000256" key="6">
    <source>
        <dbReference type="ARBA" id="ARBA00022630"/>
    </source>
</evidence>
<feature type="signal peptide" evidence="16">
    <location>
        <begin position="1"/>
        <end position="21"/>
    </location>
</feature>
<evidence type="ECO:0000256" key="7">
    <source>
        <dbReference type="ARBA" id="ARBA00022729"/>
    </source>
</evidence>
<dbReference type="EMBL" id="JAGTXO010000006">
    <property type="protein sequence ID" value="KAG8467464.1"/>
    <property type="molecule type" value="Genomic_DNA"/>
</dbReference>
<evidence type="ECO:0000256" key="11">
    <source>
        <dbReference type="ARBA" id="ARBA00023002"/>
    </source>
</evidence>
<evidence type="ECO:0000256" key="8">
    <source>
        <dbReference type="ARBA" id="ARBA00022824"/>
    </source>
</evidence>
<evidence type="ECO:0000256" key="16">
    <source>
        <dbReference type="SAM" id="SignalP"/>
    </source>
</evidence>
<reference evidence="17" key="1">
    <citation type="submission" date="2021-05" db="EMBL/GenBank/DDBJ databases">
        <title>The genome of the haptophyte Pavlova lutheri (Diacronema luteri, Pavlovales) - a model for lipid biosynthesis in eukaryotic algae.</title>
        <authorList>
            <person name="Hulatt C.J."/>
            <person name="Posewitz M.C."/>
        </authorList>
    </citation>
    <scope>NUCLEOTIDE SEQUENCE</scope>
    <source>
        <strain evidence="17">NIVA-4/92</strain>
    </source>
</reference>
<dbReference type="GO" id="GO:0034975">
    <property type="term" value="P:protein folding in endoplasmic reticulum"/>
    <property type="evidence" value="ECO:0007669"/>
    <property type="project" value="InterPro"/>
</dbReference>
<keyword evidence="6" id="KW-0285">Flavoprotein</keyword>
<keyword evidence="7 16" id="KW-0732">Signal</keyword>
<dbReference type="GO" id="GO:0071949">
    <property type="term" value="F:FAD binding"/>
    <property type="evidence" value="ECO:0007669"/>
    <property type="project" value="InterPro"/>
</dbReference>
<evidence type="ECO:0000256" key="5">
    <source>
        <dbReference type="ARBA" id="ARBA00022448"/>
    </source>
</evidence>
<evidence type="ECO:0000256" key="13">
    <source>
        <dbReference type="ARBA" id="ARBA00023157"/>
    </source>
</evidence>
<keyword evidence="5" id="KW-0813">Transport</keyword>
<dbReference type="Proteomes" id="UP000751190">
    <property type="component" value="Unassembled WGS sequence"/>
</dbReference>
<evidence type="ECO:0008006" key="19">
    <source>
        <dbReference type="Google" id="ProtNLM"/>
    </source>
</evidence>
<evidence type="ECO:0000256" key="2">
    <source>
        <dbReference type="ARBA" id="ARBA00004367"/>
    </source>
</evidence>
<comment type="subcellular location">
    <subcellularLocation>
        <location evidence="2">Endoplasmic reticulum membrane</location>
        <topology evidence="2">Peripheral membrane protein</topology>
        <orientation evidence="2">Lumenal side</orientation>
    </subcellularLocation>
</comment>
<dbReference type="Pfam" id="PF04137">
    <property type="entry name" value="ERO1"/>
    <property type="match status" value="1"/>
</dbReference>
<dbReference type="GO" id="GO:0015035">
    <property type="term" value="F:protein-disulfide reductase activity"/>
    <property type="evidence" value="ECO:0007669"/>
    <property type="project" value="InterPro"/>
</dbReference>
<comment type="caution">
    <text evidence="17">The sequence shown here is derived from an EMBL/GenBank/DDBJ whole genome shotgun (WGS) entry which is preliminary data.</text>
</comment>
<dbReference type="InterPro" id="IPR007266">
    <property type="entry name" value="Ero1"/>
</dbReference>
<evidence type="ECO:0000256" key="12">
    <source>
        <dbReference type="ARBA" id="ARBA00023136"/>
    </source>
</evidence>
<dbReference type="GO" id="GO:0005789">
    <property type="term" value="C:endoplasmic reticulum membrane"/>
    <property type="evidence" value="ECO:0007669"/>
    <property type="project" value="UniProtKB-SubCell"/>
</dbReference>
<keyword evidence="13" id="KW-1015">Disulfide bond</keyword>
<accession>A0A8J5XVT3</accession>
<dbReference type="GO" id="GO:0016972">
    <property type="term" value="F:thiol oxidase activity"/>
    <property type="evidence" value="ECO:0007669"/>
    <property type="project" value="InterPro"/>
</dbReference>
<keyword evidence="15" id="KW-0676">Redox-active center</keyword>
<evidence type="ECO:0000256" key="1">
    <source>
        <dbReference type="ARBA" id="ARBA00001974"/>
    </source>
</evidence>
<comment type="similarity">
    <text evidence="3">Belongs to the EROs family.</text>
</comment>
<evidence type="ECO:0000256" key="14">
    <source>
        <dbReference type="ARBA" id="ARBA00023180"/>
    </source>
</evidence>
<sequence>MARLVRRALALCAALALGTRGFSNPWEALPPPFDSAAMCPQGPLGDAMCDSEAVERANSEQLHSILQEITDATFFRLWRVDLHGACPFERFASDVSTCAPVAVPEPAPAPPSFLDELGALGALGAAAHVDGTHCSVEAHPELAFDAADMATDLVDTTISRAEGEAAGPQPLSAACDDEELPQFWLDMCARIPTVSGQVVNLRLNPESDTGYNGSHIWASMYQENCFVRASHPSSMCLEERVLYRLLSGMHASTNVHVAMHHNASHSLHGGPVALFVKHFAGKRAERLRDLHFAFVVLLRAVQKGASFIREYPYERGVSADDGARTGALVHRLLDSCILQSCASVFSAFDEAMLFQKPHEHTWWSLKRQFKGVFQNISSIVDCIPCQKCKLHGKLQLLGLGTALKWLLLPPDLIASTTSREELVALINTLSKFSRAIAWSRQLAARAHTERAGPPAPSANVLSDAVGIIASLARAGQINREQEGTLLRLALADDPAITSLMRHYGTDAARYFALVADARAGGGGARPLGSAATEAAAIAAGPNLSL</sequence>
<dbReference type="AlphaFoldDB" id="A0A8J5XVT3"/>
<evidence type="ECO:0000256" key="4">
    <source>
        <dbReference type="ARBA" id="ARBA00011802"/>
    </source>
</evidence>
<dbReference type="PANTHER" id="PTHR12613:SF0">
    <property type="entry name" value="ERO1-LIKE PROTEIN"/>
    <property type="match status" value="1"/>
</dbReference>
<evidence type="ECO:0000256" key="9">
    <source>
        <dbReference type="ARBA" id="ARBA00022827"/>
    </source>
</evidence>
<name>A0A8J5XVT3_DIALT</name>
<dbReference type="SUPFAM" id="SSF110019">
    <property type="entry name" value="ERO1-like"/>
    <property type="match status" value="1"/>
</dbReference>
<keyword evidence="14" id="KW-0325">Glycoprotein</keyword>
<evidence type="ECO:0000313" key="17">
    <source>
        <dbReference type="EMBL" id="KAG8467464.1"/>
    </source>
</evidence>
<keyword evidence="12" id="KW-0472">Membrane</keyword>
<evidence type="ECO:0000256" key="3">
    <source>
        <dbReference type="ARBA" id="ARBA00008277"/>
    </source>
</evidence>
<proteinExistence type="inferred from homology"/>
<organism evidence="17 18">
    <name type="scientific">Diacronema lutheri</name>
    <name type="common">Unicellular marine alga</name>
    <name type="synonym">Monochrysis lutheri</name>
    <dbReference type="NCBI Taxonomy" id="2081491"/>
    <lineage>
        <taxon>Eukaryota</taxon>
        <taxon>Haptista</taxon>
        <taxon>Haptophyta</taxon>
        <taxon>Pavlovophyceae</taxon>
        <taxon>Pavlovales</taxon>
        <taxon>Pavlovaceae</taxon>
        <taxon>Diacronema</taxon>
    </lineage>
</organism>
<evidence type="ECO:0000256" key="15">
    <source>
        <dbReference type="ARBA" id="ARBA00023284"/>
    </source>
</evidence>
<evidence type="ECO:0000256" key="10">
    <source>
        <dbReference type="ARBA" id="ARBA00022982"/>
    </source>
</evidence>
<keyword evidence="18" id="KW-1185">Reference proteome</keyword>